<proteinExistence type="predicted"/>
<reference evidence="1" key="1">
    <citation type="journal article" date="2021" name="Sci. Rep.">
        <title>Diploid genomic architecture of Nitzschia inconspicua, an elite biomass production diatom.</title>
        <authorList>
            <person name="Oliver A."/>
            <person name="Podell S."/>
            <person name="Pinowska A."/>
            <person name="Traller J.C."/>
            <person name="Smith S.R."/>
            <person name="McClure R."/>
            <person name="Beliaev A."/>
            <person name="Bohutskyi P."/>
            <person name="Hill E.A."/>
            <person name="Rabines A."/>
            <person name="Zheng H."/>
            <person name="Allen L.Z."/>
            <person name="Kuo A."/>
            <person name="Grigoriev I.V."/>
            <person name="Allen A.E."/>
            <person name="Hazlebeck D."/>
            <person name="Allen E.E."/>
        </authorList>
    </citation>
    <scope>NUCLEOTIDE SEQUENCE</scope>
    <source>
        <strain evidence="1">Hildebrandi</strain>
    </source>
</reference>
<dbReference type="AlphaFoldDB" id="A0A9K3LPZ6"/>
<dbReference type="Proteomes" id="UP000693970">
    <property type="component" value="Unassembled WGS sequence"/>
</dbReference>
<evidence type="ECO:0000313" key="2">
    <source>
        <dbReference type="Proteomes" id="UP000693970"/>
    </source>
</evidence>
<protein>
    <submittedName>
        <fullName evidence="1">Uncharacterized protein</fullName>
    </submittedName>
</protein>
<organism evidence="1 2">
    <name type="scientific">Nitzschia inconspicua</name>
    <dbReference type="NCBI Taxonomy" id="303405"/>
    <lineage>
        <taxon>Eukaryota</taxon>
        <taxon>Sar</taxon>
        <taxon>Stramenopiles</taxon>
        <taxon>Ochrophyta</taxon>
        <taxon>Bacillariophyta</taxon>
        <taxon>Bacillariophyceae</taxon>
        <taxon>Bacillariophycidae</taxon>
        <taxon>Bacillariales</taxon>
        <taxon>Bacillariaceae</taxon>
        <taxon>Nitzschia</taxon>
    </lineage>
</organism>
<name>A0A9K3LPZ6_9STRA</name>
<comment type="caution">
    <text evidence="1">The sequence shown here is derived from an EMBL/GenBank/DDBJ whole genome shotgun (WGS) entry which is preliminary data.</text>
</comment>
<sequence length="157" mass="18696">MKWMLPYPFPTITRPFCRILKQPTAETECEDAQTSPFQRLYAGEEHRFCHVTGTYLREIMKWMLPYPFPTITRPFCRILKQPTAETECEDAQTSPFQRLYAGEEHRFCHVTGTYLREIMKWMLPYPFPTITRPFCRILKQPTAETECEDAQTSPFQR</sequence>
<gene>
    <name evidence="1" type="ORF">IV203_037673</name>
</gene>
<reference evidence="1" key="2">
    <citation type="submission" date="2021-04" db="EMBL/GenBank/DDBJ databases">
        <authorList>
            <person name="Podell S."/>
        </authorList>
    </citation>
    <scope>NUCLEOTIDE SEQUENCE</scope>
    <source>
        <strain evidence="1">Hildebrandi</strain>
    </source>
</reference>
<dbReference type="EMBL" id="JAGRRH010000009">
    <property type="protein sequence ID" value="KAG7364471.1"/>
    <property type="molecule type" value="Genomic_DNA"/>
</dbReference>
<accession>A0A9K3LPZ6</accession>
<keyword evidence="2" id="KW-1185">Reference proteome</keyword>
<evidence type="ECO:0000313" key="1">
    <source>
        <dbReference type="EMBL" id="KAG7364471.1"/>
    </source>
</evidence>